<organism evidence="1">
    <name type="scientific">uncultured Leptolyngbya sp</name>
    <dbReference type="NCBI Taxonomy" id="332963"/>
    <lineage>
        <taxon>Bacteria</taxon>
        <taxon>Bacillati</taxon>
        <taxon>Cyanobacteriota</taxon>
        <taxon>Cyanophyceae</taxon>
        <taxon>Leptolyngbyales</taxon>
        <taxon>Leptolyngbyaceae</taxon>
        <taxon>Leptolyngbya group</taxon>
        <taxon>Leptolyngbya</taxon>
        <taxon>environmental samples</taxon>
    </lineage>
</organism>
<reference evidence="1" key="1">
    <citation type="submission" date="2020-02" db="EMBL/GenBank/DDBJ databases">
        <authorList>
            <person name="Meier V. D."/>
        </authorList>
    </citation>
    <scope>NUCLEOTIDE SEQUENCE</scope>
    <source>
        <strain evidence="1">AVDCRST_MAG94</strain>
    </source>
</reference>
<protein>
    <submittedName>
        <fullName evidence="1">Uncharacterized protein</fullName>
    </submittedName>
</protein>
<proteinExistence type="predicted"/>
<name>A0A6J4LL17_9CYAN</name>
<accession>A0A6J4LL17</accession>
<sequence length="59" mass="6822">MTTPIVYYRIRKGDLYLCGVLHRCATYWGKEWAASETESKDQAIDWQAEHGGEIEEVES</sequence>
<dbReference type="AlphaFoldDB" id="A0A6J4LL17"/>
<dbReference type="EMBL" id="CADCTY010000736">
    <property type="protein sequence ID" value="CAA9335726.1"/>
    <property type="molecule type" value="Genomic_DNA"/>
</dbReference>
<evidence type="ECO:0000313" key="1">
    <source>
        <dbReference type="EMBL" id="CAA9335726.1"/>
    </source>
</evidence>
<gene>
    <name evidence="1" type="ORF">AVDCRST_MAG94-2107</name>
</gene>